<dbReference type="EMBL" id="CP121694">
    <property type="protein sequence ID" value="WRO23766.1"/>
    <property type="molecule type" value="Genomic_DNA"/>
</dbReference>
<evidence type="ECO:0000313" key="6">
    <source>
        <dbReference type="EMBL" id="WRO23766.1"/>
    </source>
</evidence>
<name>A0AAU0UV20_9FIRM</name>
<dbReference type="PANTHER" id="PTHR43140">
    <property type="entry name" value="TYPE-1 RESTRICTION ENZYME ECOKI SPECIFICITY PROTEIN"/>
    <property type="match status" value="1"/>
</dbReference>
<evidence type="ECO:0000256" key="4">
    <source>
        <dbReference type="ARBA" id="ARBA00038652"/>
    </source>
</evidence>
<evidence type="ECO:0000256" key="2">
    <source>
        <dbReference type="ARBA" id="ARBA00022747"/>
    </source>
</evidence>
<comment type="subunit">
    <text evidence="4">The methyltransferase is composed of M and S polypeptides.</text>
</comment>
<evidence type="ECO:0000256" key="1">
    <source>
        <dbReference type="ARBA" id="ARBA00010923"/>
    </source>
</evidence>
<keyword evidence="6" id="KW-0378">Hydrolase</keyword>
<dbReference type="EC" id="3.1.21.-" evidence="6"/>
<dbReference type="GO" id="GO:0004519">
    <property type="term" value="F:endonuclease activity"/>
    <property type="evidence" value="ECO:0007669"/>
    <property type="project" value="UniProtKB-KW"/>
</dbReference>
<dbReference type="RefSeq" id="WP_366923144.1">
    <property type="nucleotide sequence ID" value="NZ_CP121694.1"/>
</dbReference>
<protein>
    <submittedName>
        <fullName evidence="6">Restriction endonuclease subunit S</fullName>
        <ecNumber evidence="6">3.1.21.-</ecNumber>
    </submittedName>
</protein>
<keyword evidence="2" id="KW-0680">Restriction system</keyword>
<dbReference type="SUPFAM" id="SSF116734">
    <property type="entry name" value="DNA methylase specificity domain"/>
    <property type="match status" value="2"/>
</dbReference>
<dbReference type="REBASE" id="792292">
    <property type="entry name" value="S.DbaMK1ORF3635P"/>
</dbReference>
<keyword evidence="6" id="KW-0255">Endonuclease</keyword>
<dbReference type="GO" id="GO:0003677">
    <property type="term" value="F:DNA binding"/>
    <property type="evidence" value="ECO:0007669"/>
    <property type="project" value="UniProtKB-KW"/>
</dbReference>
<feature type="domain" description="Type I restriction modification DNA specificity" evidence="5">
    <location>
        <begin position="100"/>
        <end position="184"/>
    </location>
</feature>
<dbReference type="InterPro" id="IPR000055">
    <property type="entry name" value="Restrct_endonuc_typeI_TRD"/>
</dbReference>
<dbReference type="Gene3D" id="3.90.220.20">
    <property type="entry name" value="DNA methylase specificity domains"/>
    <property type="match status" value="2"/>
</dbReference>
<comment type="similarity">
    <text evidence="1">Belongs to the type-I restriction system S methylase family.</text>
</comment>
<reference evidence="6 7" key="1">
    <citation type="submission" date="2023-04" db="EMBL/GenBank/DDBJ databases">
        <authorList>
            <person name="Hsu D."/>
        </authorList>
    </citation>
    <scope>NUCLEOTIDE SEQUENCE [LARGE SCALE GENOMIC DNA]</scope>
    <source>
        <strain evidence="6 7">MK1</strain>
    </source>
</reference>
<dbReference type="AlphaFoldDB" id="A0AAU0UV20"/>
<dbReference type="Proteomes" id="UP001329915">
    <property type="component" value="Chromosome"/>
</dbReference>
<accession>A0AAU0UV20</accession>
<evidence type="ECO:0000313" key="7">
    <source>
        <dbReference type="Proteomes" id="UP001329915"/>
    </source>
</evidence>
<dbReference type="GO" id="GO:0016787">
    <property type="term" value="F:hydrolase activity"/>
    <property type="evidence" value="ECO:0007669"/>
    <property type="project" value="UniProtKB-KW"/>
</dbReference>
<feature type="domain" description="Type I restriction modification DNA specificity" evidence="5">
    <location>
        <begin position="298"/>
        <end position="412"/>
    </location>
</feature>
<dbReference type="InterPro" id="IPR051212">
    <property type="entry name" value="Type-I_RE_S_subunit"/>
</dbReference>
<dbReference type="KEGG" id="dbc:MFMK1_003634"/>
<sequence length="454" mass="51598">METSTFHIVSFEQLKRWDVKFYAGLIKSQYPLIPLAEFVMEHNEKVRLSDSPDKNFTILGVNNYDGIFHSYDALGQDIKQPYKKVNTGDFAYNPYRINVGSIGLVQPKYDGAYISPAYVVFSVDKRVILPEVFLLIMKSHFFNKSLRAATAGSVRMNLTYPLLKTLKMPVPPLSIQKKIVAYWKASVTKSRKLETYANQLHEELETSILSQLGLMTKRTNQQPTIMITSWSKLTKWNQRATYLLTQIPDLTKGKYPVVNGRNCISEVKHGCSSSPSSKPTSLKVLKLSAVTSGSFLPHETKYIANKKQYREKFGLKKGDVLMCRTNGTLDYVGRVAIINQDYLDVIFPDKLMRIRCKDNIKPEYLEYILSTSMVRPQIEAGVRTAVGNYAIGNEDVFNIKFPLPPICEQVILIRKIIEVKAEIARLKNQAFTIMQNAVKTVEQMILSTHSGEVK</sequence>
<gene>
    <name evidence="6" type="ORF">MFMK1_003634</name>
</gene>
<organism evidence="6 7">
    <name type="scientific">Metallumcola ferriviriculae</name>
    <dbReference type="NCBI Taxonomy" id="3039180"/>
    <lineage>
        <taxon>Bacteria</taxon>
        <taxon>Bacillati</taxon>
        <taxon>Bacillota</taxon>
        <taxon>Clostridia</taxon>
        <taxon>Neomoorellales</taxon>
        <taxon>Desulfitibacteraceae</taxon>
        <taxon>Metallumcola</taxon>
    </lineage>
</organism>
<keyword evidence="3" id="KW-0238">DNA-binding</keyword>
<dbReference type="InterPro" id="IPR044946">
    <property type="entry name" value="Restrct_endonuc_typeI_TRD_sf"/>
</dbReference>
<keyword evidence="6" id="KW-0540">Nuclease</keyword>
<keyword evidence="7" id="KW-1185">Reference proteome</keyword>
<evidence type="ECO:0000256" key="3">
    <source>
        <dbReference type="ARBA" id="ARBA00023125"/>
    </source>
</evidence>
<dbReference type="PANTHER" id="PTHR43140:SF1">
    <property type="entry name" value="TYPE I RESTRICTION ENZYME ECOKI SPECIFICITY SUBUNIT"/>
    <property type="match status" value="1"/>
</dbReference>
<proteinExistence type="inferred from homology"/>
<evidence type="ECO:0000259" key="5">
    <source>
        <dbReference type="Pfam" id="PF01420"/>
    </source>
</evidence>
<dbReference type="GO" id="GO:0009307">
    <property type="term" value="P:DNA restriction-modification system"/>
    <property type="evidence" value="ECO:0007669"/>
    <property type="project" value="UniProtKB-KW"/>
</dbReference>
<dbReference type="Pfam" id="PF01420">
    <property type="entry name" value="Methylase_S"/>
    <property type="match status" value="2"/>
</dbReference>